<reference evidence="1 2" key="1">
    <citation type="submission" date="2024-03" db="EMBL/GenBank/DDBJ databases">
        <title>Human intestinal bacterial collection.</title>
        <authorList>
            <person name="Pauvert C."/>
            <person name="Hitch T.C.A."/>
            <person name="Clavel T."/>
        </authorList>
    </citation>
    <scope>NUCLEOTIDE SEQUENCE [LARGE SCALE GENOMIC DNA]</scope>
    <source>
        <strain evidence="1 2">CLA-SR-H025</strain>
    </source>
</reference>
<proteinExistence type="predicted"/>
<evidence type="ECO:0000313" key="1">
    <source>
        <dbReference type="EMBL" id="MEQ2400151.1"/>
    </source>
</evidence>
<name>A0ABV1CBW5_9FIRM</name>
<keyword evidence="2" id="KW-1185">Reference proteome</keyword>
<dbReference type="EMBL" id="JBBMFO010000001">
    <property type="protein sequence ID" value="MEQ2400151.1"/>
    <property type="molecule type" value="Genomic_DNA"/>
</dbReference>
<dbReference type="RefSeq" id="WP_349169826.1">
    <property type="nucleotide sequence ID" value="NZ_JBBMFO010000001.1"/>
</dbReference>
<sequence length="170" mass="18653">MRIPDKLIGFNVFKGSRLLGVADVTLPTLEYMTETLSGGGIAGETETPALGQLSSMTISINFRALSEEIASFIEPAGTLLNCRGSLQKYDSATGKIIPYPCSLTVSVLPKSVELGKFEVGKATDTSIEQEITYLKLYIDNKEICEIDKLNYICRIDGKDYLEEVRDQIGM</sequence>
<dbReference type="Pfam" id="PF04985">
    <property type="entry name" value="Phage_tube"/>
    <property type="match status" value="1"/>
</dbReference>
<accession>A0ABV1CBW5</accession>
<dbReference type="InterPro" id="IPR006498">
    <property type="entry name" value="Tail_tube"/>
</dbReference>
<protein>
    <submittedName>
        <fullName evidence="1">Phage major tail tube protein</fullName>
    </submittedName>
</protein>
<evidence type="ECO:0000313" key="2">
    <source>
        <dbReference type="Proteomes" id="UP001447979"/>
    </source>
</evidence>
<organism evidence="1 2">
    <name type="scientific">Peptoniphilus hominis</name>
    <name type="common">ex Hitch et al. 2025</name>
    <dbReference type="NCBI Taxonomy" id="3133174"/>
    <lineage>
        <taxon>Bacteria</taxon>
        <taxon>Bacillati</taxon>
        <taxon>Bacillota</taxon>
        <taxon>Tissierellia</taxon>
        <taxon>Tissierellales</taxon>
        <taxon>Peptoniphilaceae</taxon>
        <taxon>Peptoniphilus</taxon>
    </lineage>
</organism>
<gene>
    <name evidence="1" type="ORF">WMO19_00880</name>
</gene>
<comment type="caution">
    <text evidence="1">The sequence shown here is derived from an EMBL/GenBank/DDBJ whole genome shotgun (WGS) entry which is preliminary data.</text>
</comment>
<dbReference type="Proteomes" id="UP001447979">
    <property type="component" value="Unassembled WGS sequence"/>
</dbReference>